<evidence type="ECO:0000256" key="4">
    <source>
        <dbReference type="ARBA" id="ARBA00022741"/>
    </source>
</evidence>
<reference evidence="11" key="1">
    <citation type="submission" date="2023-03" db="EMBL/GenBank/DDBJ databases">
        <title>Complete genome of Cladonia borealis.</title>
        <authorList>
            <person name="Park H."/>
        </authorList>
    </citation>
    <scope>NUCLEOTIDE SEQUENCE</scope>
    <source>
        <strain evidence="11">ANT050790</strain>
    </source>
</reference>
<sequence length="667" mass="75610">MKDGQAKPSERRSRVPSPTDGYKSNEGQLYRPHKHGRSVMRDFLESGDEFTWPPDLGECSGNHCDFKLDINGIPLSWKRKITDEKATIDVYEAEHAHYNYDFKKPFVVKTIRNGQRKLAREEASNEVNAMRDLRHPHITALLGTFTFRERLSILIFPAACCDLSQFMEQMCMDLREMHTQSPHLDVLDLNATQSDSSIATNSTTSVGHILHGQDSNDSEKRNNTWPMNAPSQQKNLIMRRCFICLSEALSYLHESDVRHKDIKPENILLDESGSLILTDFGISRRFPKDTPHSTNDQWKFTRKYASPEIMKGKTTLRDDPSDVFSLGCVFLEVATLLLGVDLQRFSEHYTSPVNNTGVEEAYHCNLPRLYSWIDCLRARRSNYPQEQPLLAENIEVQDHIGDADRVMVDSLVHIREMLDENPHARPEAQGLWKCFQHISPEKCKDCDPRLETRWKPSLKQQQNAKTGLEKRRSMISEDTVSLESWAVARTGEIDSRLLSASELPINIAREHSLTDTSTYEAHRYQYPETTSRPSSPKYLPHDNGAGSQRFSRSPSPTINVIPEGSQHVIPFLNHQPVPAQSLTPNISSVLEDKSLNPLSRPISPSAAQGVAAQQPQIAPVQDSFSTVEGVGASRPSQYGKAPKNTQVIVYDVRRRRLYQTNSDLILG</sequence>
<comment type="caution">
    <text evidence="11">The sequence shown here is derived from an EMBL/GenBank/DDBJ whole genome shotgun (WGS) entry which is preliminary data.</text>
</comment>
<dbReference type="PROSITE" id="PS50011">
    <property type="entry name" value="PROTEIN_KINASE_DOM"/>
    <property type="match status" value="1"/>
</dbReference>
<dbReference type="PANTHER" id="PTHR43671:SF98">
    <property type="entry name" value="SERINE_THREONINE-PROTEIN KINASE NEK11"/>
    <property type="match status" value="1"/>
</dbReference>
<comment type="catalytic activity">
    <reaction evidence="8">
        <text>L-seryl-[protein] + ATP = O-phospho-L-seryl-[protein] + ADP + H(+)</text>
        <dbReference type="Rhea" id="RHEA:17989"/>
        <dbReference type="Rhea" id="RHEA-COMP:9863"/>
        <dbReference type="Rhea" id="RHEA-COMP:11604"/>
        <dbReference type="ChEBI" id="CHEBI:15378"/>
        <dbReference type="ChEBI" id="CHEBI:29999"/>
        <dbReference type="ChEBI" id="CHEBI:30616"/>
        <dbReference type="ChEBI" id="CHEBI:83421"/>
        <dbReference type="ChEBI" id="CHEBI:456216"/>
        <dbReference type="EC" id="2.7.11.1"/>
    </reaction>
</comment>
<dbReference type="InterPro" id="IPR000719">
    <property type="entry name" value="Prot_kinase_dom"/>
</dbReference>
<dbReference type="Pfam" id="PF07714">
    <property type="entry name" value="PK_Tyr_Ser-Thr"/>
    <property type="match status" value="1"/>
</dbReference>
<keyword evidence="3" id="KW-0808">Transferase</keyword>
<dbReference type="SMART" id="SM00220">
    <property type="entry name" value="S_TKc"/>
    <property type="match status" value="1"/>
</dbReference>
<evidence type="ECO:0000256" key="9">
    <source>
        <dbReference type="SAM" id="MobiDB-lite"/>
    </source>
</evidence>
<keyword evidence="6" id="KW-0067">ATP-binding</keyword>
<feature type="compositionally biased region" description="Polar residues" evidence="9">
    <location>
        <begin position="545"/>
        <end position="556"/>
    </location>
</feature>
<feature type="compositionally biased region" description="Polar residues" evidence="9">
    <location>
        <begin position="197"/>
        <end position="206"/>
    </location>
</feature>
<evidence type="ECO:0000259" key="10">
    <source>
        <dbReference type="PROSITE" id="PS50011"/>
    </source>
</evidence>
<feature type="compositionally biased region" description="Basic and acidic residues" evidence="9">
    <location>
        <begin position="1"/>
        <end position="13"/>
    </location>
</feature>
<evidence type="ECO:0000256" key="3">
    <source>
        <dbReference type="ARBA" id="ARBA00022679"/>
    </source>
</evidence>
<dbReference type="Proteomes" id="UP001166286">
    <property type="component" value="Unassembled WGS sequence"/>
</dbReference>
<dbReference type="InterPro" id="IPR050660">
    <property type="entry name" value="NEK_Ser/Thr_kinase"/>
</dbReference>
<evidence type="ECO:0000256" key="8">
    <source>
        <dbReference type="ARBA" id="ARBA00048679"/>
    </source>
</evidence>
<dbReference type="GO" id="GO:0005634">
    <property type="term" value="C:nucleus"/>
    <property type="evidence" value="ECO:0007669"/>
    <property type="project" value="TreeGrafter"/>
</dbReference>
<dbReference type="InterPro" id="IPR011009">
    <property type="entry name" value="Kinase-like_dom_sf"/>
</dbReference>
<dbReference type="EMBL" id="JAFEKC020000001">
    <property type="protein sequence ID" value="KAK0517414.1"/>
    <property type="molecule type" value="Genomic_DNA"/>
</dbReference>
<dbReference type="CDD" id="cd00180">
    <property type="entry name" value="PKc"/>
    <property type="match status" value="1"/>
</dbReference>
<name>A0AA39RB87_9LECA</name>
<evidence type="ECO:0000313" key="12">
    <source>
        <dbReference type="Proteomes" id="UP001166286"/>
    </source>
</evidence>
<comment type="catalytic activity">
    <reaction evidence="7">
        <text>L-threonyl-[protein] + ATP = O-phospho-L-threonyl-[protein] + ADP + H(+)</text>
        <dbReference type="Rhea" id="RHEA:46608"/>
        <dbReference type="Rhea" id="RHEA-COMP:11060"/>
        <dbReference type="Rhea" id="RHEA-COMP:11605"/>
        <dbReference type="ChEBI" id="CHEBI:15378"/>
        <dbReference type="ChEBI" id="CHEBI:30013"/>
        <dbReference type="ChEBI" id="CHEBI:30616"/>
        <dbReference type="ChEBI" id="CHEBI:61977"/>
        <dbReference type="ChEBI" id="CHEBI:456216"/>
        <dbReference type="EC" id="2.7.11.1"/>
    </reaction>
</comment>
<evidence type="ECO:0000256" key="1">
    <source>
        <dbReference type="ARBA" id="ARBA00012513"/>
    </source>
</evidence>
<evidence type="ECO:0000313" key="11">
    <source>
        <dbReference type="EMBL" id="KAK0517414.1"/>
    </source>
</evidence>
<organism evidence="11 12">
    <name type="scientific">Cladonia borealis</name>
    <dbReference type="NCBI Taxonomy" id="184061"/>
    <lineage>
        <taxon>Eukaryota</taxon>
        <taxon>Fungi</taxon>
        <taxon>Dikarya</taxon>
        <taxon>Ascomycota</taxon>
        <taxon>Pezizomycotina</taxon>
        <taxon>Lecanoromycetes</taxon>
        <taxon>OSLEUM clade</taxon>
        <taxon>Lecanoromycetidae</taxon>
        <taxon>Lecanorales</taxon>
        <taxon>Lecanorineae</taxon>
        <taxon>Cladoniaceae</taxon>
        <taxon>Cladonia</taxon>
    </lineage>
</organism>
<keyword evidence="5" id="KW-0418">Kinase</keyword>
<dbReference type="PROSITE" id="PS00108">
    <property type="entry name" value="PROTEIN_KINASE_ST"/>
    <property type="match status" value="1"/>
</dbReference>
<proteinExistence type="predicted"/>
<dbReference type="InterPro" id="IPR008271">
    <property type="entry name" value="Ser/Thr_kinase_AS"/>
</dbReference>
<evidence type="ECO:0000256" key="2">
    <source>
        <dbReference type="ARBA" id="ARBA00022527"/>
    </source>
</evidence>
<evidence type="ECO:0000256" key="7">
    <source>
        <dbReference type="ARBA" id="ARBA00047899"/>
    </source>
</evidence>
<feature type="region of interest" description="Disordered" evidence="9">
    <location>
        <begin position="1"/>
        <end position="30"/>
    </location>
</feature>
<dbReference type="PANTHER" id="PTHR43671">
    <property type="entry name" value="SERINE/THREONINE-PROTEIN KINASE NEK"/>
    <property type="match status" value="1"/>
</dbReference>
<feature type="region of interest" description="Disordered" evidence="9">
    <location>
        <begin position="525"/>
        <end position="556"/>
    </location>
</feature>
<gene>
    <name evidence="11" type="ORF">JMJ35_000569</name>
</gene>
<accession>A0AA39RB87</accession>
<dbReference type="InterPro" id="IPR001245">
    <property type="entry name" value="Ser-Thr/Tyr_kinase_cat_dom"/>
</dbReference>
<protein>
    <recommendedName>
        <fullName evidence="1">non-specific serine/threonine protein kinase</fullName>
        <ecNumber evidence="1">2.7.11.1</ecNumber>
    </recommendedName>
</protein>
<dbReference type="Gene3D" id="1.10.510.10">
    <property type="entry name" value="Transferase(Phosphotransferase) domain 1"/>
    <property type="match status" value="2"/>
</dbReference>
<keyword evidence="4" id="KW-0547">Nucleotide-binding</keyword>
<dbReference type="GO" id="GO:0004674">
    <property type="term" value="F:protein serine/threonine kinase activity"/>
    <property type="evidence" value="ECO:0007669"/>
    <property type="project" value="UniProtKB-KW"/>
</dbReference>
<keyword evidence="2" id="KW-0723">Serine/threonine-protein kinase</keyword>
<dbReference type="EC" id="2.7.11.1" evidence="1"/>
<dbReference type="GO" id="GO:0005524">
    <property type="term" value="F:ATP binding"/>
    <property type="evidence" value="ECO:0007669"/>
    <property type="project" value="UniProtKB-KW"/>
</dbReference>
<feature type="domain" description="Protein kinase" evidence="10">
    <location>
        <begin position="76"/>
        <end position="440"/>
    </location>
</feature>
<evidence type="ECO:0000256" key="5">
    <source>
        <dbReference type="ARBA" id="ARBA00022777"/>
    </source>
</evidence>
<feature type="region of interest" description="Disordered" evidence="9">
    <location>
        <begin position="197"/>
        <end position="229"/>
    </location>
</feature>
<dbReference type="SUPFAM" id="SSF56112">
    <property type="entry name" value="Protein kinase-like (PK-like)"/>
    <property type="match status" value="1"/>
</dbReference>
<evidence type="ECO:0000256" key="6">
    <source>
        <dbReference type="ARBA" id="ARBA00022840"/>
    </source>
</evidence>
<dbReference type="AlphaFoldDB" id="A0AA39RB87"/>
<keyword evidence="12" id="KW-1185">Reference proteome</keyword>